<dbReference type="SUPFAM" id="SSF50156">
    <property type="entry name" value="PDZ domain-like"/>
    <property type="match status" value="1"/>
</dbReference>
<evidence type="ECO:0000256" key="1">
    <source>
        <dbReference type="SAM" id="MobiDB-lite"/>
    </source>
</evidence>
<feature type="domain" description="PDZ" evidence="2">
    <location>
        <begin position="683"/>
        <end position="754"/>
    </location>
</feature>
<dbReference type="InterPro" id="IPR001478">
    <property type="entry name" value="PDZ"/>
</dbReference>
<feature type="region of interest" description="Disordered" evidence="1">
    <location>
        <begin position="758"/>
        <end position="779"/>
    </location>
</feature>
<proteinExistence type="predicted"/>
<evidence type="ECO:0000259" key="2">
    <source>
        <dbReference type="PROSITE" id="PS50106"/>
    </source>
</evidence>
<dbReference type="SUPFAM" id="SSF48371">
    <property type="entry name" value="ARM repeat"/>
    <property type="match status" value="1"/>
</dbReference>
<dbReference type="CDD" id="cd00136">
    <property type="entry name" value="PDZ_canonical"/>
    <property type="match status" value="1"/>
</dbReference>
<dbReference type="EMBL" id="HBKN01013659">
    <property type="protein sequence ID" value="CAE2288522.1"/>
    <property type="molecule type" value="Transcribed_RNA"/>
</dbReference>
<organism evidence="3">
    <name type="scientific">Guillardia theta</name>
    <name type="common">Cryptophyte</name>
    <name type="synonym">Cryptomonas phi</name>
    <dbReference type="NCBI Taxonomy" id="55529"/>
    <lineage>
        <taxon>Eukaryota</taxon>
        <taxon>Cryptophyceae</taxon>
        <taxon>Pyrenomonadales</taxon>
        <taxon>Geminigeraceae</taxon>
        <taxon>Guillardia</taxon>
    </lineage>
</organism>
<dbReference type="SMART" id="SM00228">
    <property type="entry name" value="PDZ"/>
    <property type="match status" value="1"/>
</dbReference>
<dbReference type="InterPro" id="IPR011989">
    <property type="entry name" value="ARM-like"/>
</dbReference>
<protein>
    <recommendedName>
        <fullName evidence="2">PDZ domain-containing protein</fullName>
    </recommendedName>
</protein>
<dbReference type="InterPro" id="IPR036034">
    <property type="entry name" value="PDZ_sf"/>
</dbReference>
<feature type="region of interest" description="Disordered" evidence="1">
    <location>
        <begin position="847"/>
        <end position="883"/>
    </location>
</feature>
<reference evidence="3" key="1">
    <citation type="submission" date="2021-01" db="EMBL/GenBank/DDBJ databases">
        <authorList>
            <person name="Corre E."/>
            <person name="Pelletier E."/>
            <person name="Niang G."/>
            <person name="Scheremetjew M."/>
            <person name="Finn R."/>
            <person name="Kale V."/>
            <person name="Holt S."/>
            <person name="Cochrane G."/>
            <person name="Meng A."/>
            <person name="Brown T."/>
            <person name="Cohen L."/>
        </authorList>
    </citation>
    <scope>NUCLEOTIDE SEQUENCE</scope>
    <source>
        <strain evidence="3">CCMP 2712</strain>
    </source>
</reference>
<evidence type="ECO:0000313" key="3">
    <source>
        <dbReference type="EMBL" id="CAE2288522.1"/>
    </source>
</evidence>
<dbReference type="AlphaFoldDB" id="A0A7S4KAG7"/>
<dbReference type="Pfam" id="PF00595">
    <property type="entry name" value="PDZ"/>
    <property type="match status" value="1"/>
</dbReference>
<dbReference type="Gene3D" id="2.30.42.10">
    <property type="match status" value="1"/>
</dbReference>
<name>A0A7S4KAG7_GUITH</name>
<dbReference type="InterPro" id="IPR016024">
    <property type="entry name" value="ARM-type_fold"/>
</dbReference>
<accession>A0A7S4KAG7</accession>
<sequence length="1088" mass="119659">MLENSGASQDAGNKIATFVKSCLDAPASLDARKSIVQLHSICRTTQESALLVANGGGIIAAHRMLSASNSKEALGILWTLSSYKTVVDGFTPEVLWDVVRICRTSKDPWRQTAAISTLHNLLCFNYYEKVLTAGALELAIELVCNQESATNEVKAACALLLDQCCFDKISKQVAVQAVELKPIIEILEKQTATVYSSTSSSDKTGGGQSSSADVARDAADLRDSHDAGKLLIGNLLSFLWNATDDLYYSDPAGWSRFTIRACEPELLKVLNKILVHGDDSERHAVGAILHNFSCNRSLHDRLLENGVVDMITQTVQKDEDVHICCLLAAAELCGSEESGKHCNILHKFNAVYVLVSDLRKRCGCYEDYSVNEREVSLRKLLSALENIASSDVHKGSLLKCGVIDVIYDVISKRIVDHRGMTLGLRTLLHLSFERSAIQDLLHPRLVKLIADTAKDDQIPLIPKESAKTLDYRLKYLRDPLLLFPANDHKTQSYGARWLRHPEEIRILTLSYHESDLPVVSRIRSSLLSVGYAFASSEDSVETGSIDDFIQCLQSEPTDLLVCMSKSYQVSARARFTTELALSRGLHLVRLNIEASFHPFGWLAQLASMQTKDGDREFQSEICVTGATAMQLSVLIAALGKRNIVKHAATDPASNDPRKGPSSPRSGFDHSRLWDVTPRGRPRPALLTQQEKHPDKLGLLLIESPAGEICVARVSPEGSAGRSGLVRERDVLLAVDGKEVKGISVTRVIDIIRNARGDEDRGSLVGGSRGGESTPSKDKSASVELLFSRGGQELCVVLPRPPVSSHTSFERVQWGLDHEVMEVSREGRMAYDDHFLPANLRARSSTGASTARARIETSPTQTNGVTVTPSFISKEGSPGRPAPAQQRLAVTSLGIDGERGKEIGSLGTDLWQGAKPVKSIVKEDGDIDTETRPSVRTAALSARFILSLRSVIIDAGWFPSSELSRREDVQRVERSWLTWRLKPAKETRREAAAMEEELDKVVRMTPSDVSRWLRDEELEGVEQVLHGGSDGRSVVELVKLLRRDEKMLVSLLDHQLRGDATRRNRWVVALKKLLGSSRGQTMAGELSSR</sequence>
<feature type="region of interest" description="Disordered" evidence="1">
    <location>
        <begin position="647"/>
        <end position="689"/>
    </location>
</feature>
<dbReference type="Gene3D" id="1.25.10.10">
    <property type="entry name" value="Leucine-rich Repeat Variant"/>
    <property type="match status" value="2"/>
</dbReference>
<dbReference type="PROSITE" id="PS50106">
    <property type="entry name" value="PDZ"/>
    <property type="match status" value="1"/>
</dbReference>
<gene>
    <name evidence="3" type="ORF">GTHE00462_LOCUS10649</name>
</gene>
<feature type="compositionally biased region" description="Polar residues" evidence="1">
    <location>
        <begin position="856"/>
        <end position="870"/>
    </location>
</feature>